<accession>A0AA48HM22</accession>
<dbReference type="PANTHER" id="PTHR43531:SF11">
    <property type="entry name" value="METHYL-ACCEPTING CHEMOTAXIS PROTEIN 3"/>
    <property type="match status" value="1"/>
</dbReference>
<reference evidence="8 9" key="1">
    <citation type="submission" date="2023-01" db="EMBL/GenBank/DDBJ databases">
        <title>Complete genome sequence of Roseicyclus marinus strain Dej080120_10.</title>
        <authorList>
            <person name="Ueki S."/>
            <person name="Maruyama F."/>
        </authorList>
    </citation>
    <scope>NUCLEOTIDE SEQUENCE [LARGE SCALE GENOMIC DNA]</scope>
    <source>
        <strain evidence="8 9">Dej080120_10</strain>
    </source>
</reference>
<evidence type="ECO:0008006" key="10">
    <source>
        <dbReference type="Google" id="ProtNLM"/>
    </source>
</evidence>
<dbReference type="Pfam" id="PF08448">
    <property type="entry name" value="PAS_4"/>
    <property type="match status" value="1"/>
</dbReference>
<evidence type="ECO:0000256" key="3">
    <source>
        <dbReference type="ARBA" id="ARBA00029447"/>
    </source>
</evidence>
<dbReference type="Pfam" id="PF00015">
    <property type="entry name" value="MCPsignal"/>
    <property type="match status" value="1"/>
</dbReference>
<dbReference type="PROSITE" id="PS50113">
    <property type="entry name" value="PAC"/>
    <property type="match status" value="1"/>
</dbReference>
<organism evidence="8 9">
    <name type="scientific">Roseicyclus marinus</name>
    <dbReference type="NCBI Taxonomy" id="2161673"/>
    <lineage>
        <taxon>Bacteria</taxon>
        <taxon>Pseudomonadati</taxon>
        <taxon>Pseudomonadota</taxon>
        <taxon>Alphaproteobacteria</taxon>
        <taxon>Rhodobacterales</taxon>
        <taxon>Roseobacteraceae</taxon>
        <taxon>Roseicyclus</taxon>
    </lineage>
</organism>
<dbReference type="NCBIfam" id="TIGR00229">
    <property type="entry name" value="sensory_box"/>
    <property type="match status" value="1"/>
</dbReference>
<dbReference type="Pfam" id="PF00672">
    <property type="entry name" value="HAMP"/>
    <property type="match status" value="1"/>
</dbReference>
<dbReference type="InterPro" id="IPR035965">
    <property type="entry name" value="PAS-like_dom_sf"/>
</dbReference>
<dbReference type="SMART" id="SM00086">
    <property type="entry name" value="PAC"/>
    <property type="match status" value="1"/>
</dbReference>
<dbReference type="InterPro" id="IPR001610">
    <property type="entry name" value="PAC"/>
</dbReference>
<dbReference type="KEGG" id="rmai:MACH21_29280"/>
<dbReference type="SMART" id="SM00283">
    <property type="entry name" value="MA"/>
    <property type="match status" value="1"/>
</dbReference>
<name>A0AA48HM22_9RHOB</name>
<dbReference type="SUPFAM" id="SSF58104">
    <property type="entry name" value="Methyl-accepting chemotaxis protein (MCP) signaling domain"/>
    <property type="match status" value="1"/>
</dbReference>
<dbReference type="InterPro" id="IPR000014">
    <property type="entry name" value="PAS"/>
</dbReference>
<dbReference type="FunFam" id="1.10.287.950:FF:000001">
    <property type="entry name" value="Methyl-accepting chemotaxis sensory transducer"/>
    <property type="match status" value="1"/>
</dbReference>
<dbReference type="PRINTS" id="PR00260">
    <property type="entry name" value="CHEMTRNSDUCR"/>
</dbReference>
<dbReference type="PANTHER" id="PTHR43531">
    <property type="entry name" value="PROTEIN ICFG"/>
    <property type="match status" value="1"/>
</dbReference>
<evidence type="ECO:0000256" key="2">
    <source>
        <dbReference type="ARBA" id="ARBA00022500"/>
    </source>
</evidence>
<evidence type="ECO:0000259" key="6">
    <source>
        <dbReference type="PROSITE" id="PS50113"/>
    </source>
</evidence>
<dbReference type="EMBL" id="AP027266">
    <property type="protein sequence ID" value="BDW86751.1"/>
    <property type="molecule type" value="Genomic_DNA"/>
</dbReference>
<dbReference type="GO" id="GO:0006935">
    <property type="term" value="P:chemotaxis"/>
    <property type="evidence" value="ECO:0007669"/>
    <property type="project" value="UniProtKB-KW"/>
</dbReference>
<dbReference type="GO" id="GO:0016020">
    <property type="term" value="C:membrane"/>
    <property type="evidence" value="ECO:0007669"/>
    <property type="project" value="UniProtKB-SubCell"/>
</dbReference>
<dbReference type="AlphaFoldDB" id="A0AA48HM22"/>
<evidence type="ECO:0000256" key="1">
    <source>
        <dbReference type="ARBA" id="ARBA00004370"/>
    </source>
</evidence>
<dbReference type="InterPro" id="IPR013656">
    <property type="entry name" value="PAS_4"/>
</dbReference>
<dbReference type="InterPro" id="IPR051310">
    <property type="entry name" value="MCP_chemotaxis"/>
</dbReference>
<comment type="subcellular location">
    <subcellularLocation>
        <location evidence="1">Membrane</location>
    </subcellularLocation>
</comment>
<dbReference type="InterPro" id="IPR003660">
    <property type="entry name" value="HAMP_dom"/>
</dbReference>
<dbReference type="Proteomes" id="UP001337723">
    <property type="component" value="Chromosome"/>
</dbReference>
<evidence type="ECO:0000313" key="9">
    <source>
        <dbReference type="Proteomes" id="UP001337723"/>
    </source>
</evidence>
<feature type="domain" description="Methyl-accepting transducer" evidence="5">
    <location>
        <begin position="182"/>
        <end position="411"/>
    </location>
</feature>
<dbReference type="InterPro" id="IPR004089">
    <property type="entry name" value="MCPsignal_dom"/>
</dbReference>
<sequence length="444" mass="46760">MDTTHHGLSEADAALLAMVDRTQAVIHFTTDGTILQANANFLAALDYTADAVIGRHHRIFVDPSYAASPEYADFWHRLRAGDIFTDQFPRLTRTGRRIWIQATYAPVLDATGKITRVVKVATDVTARRDAVESLAEGLERLSEGDLTQRLPVSDIPDLAILAETFNRTSGNLTTLIGRVGKVTGAVGSISSEIRDASENLSGRTTSQASALGQTAAAVEQLTSTVRSAAAEAEQADGIAQRTRDLTEGSGAIFRNAIDAMGLIQQSSARISKIVSAIDAIAVQTNLLALNAAIEAARAGSAGRGFAVVAQEVRQLAQRSSDSAREINELIAESARHVENGVGLVNRAGKDISTVFEGVGNLSETVGRIATGLAAQASTLAQINDAVSQLDGLTQENAEMAVESTNAARLLSGASETLSREVAQFRITPSDTAGLGGHPYLMAAQ</sequence>
<feature type="domain" description="PAC" evidence="6">
    <location>
        <begin position="84"/>
        <end position="136"/>
    </location>
</feature>
<dbReference type="PROSITE" id="PS50111">
    <property type="entry name" value="CHEMOTAXIS_TRANSDUC_2"/>
    <property type="match status" value="1"/>
</dbReference>
<keyword evidence="2" id="KW-0145">Chemotaxis</keyword>
<dbReference type="Gene3D" id="3.30.450.20">
    <property type="entry name" value="PAS domain"/>
    <property type="match status" value="1"/>
</dbReference>
<dbReference type="SMART" id="SM00304">
    <property type="entry name" value="HAMP"/>
    <property type="match status" value="2"/>
</dbReference>
<dbReference type="CDD" id="cd06225">
    <property type="entry name" value="HAMP"/>
    <property type="match status" value="1"/>
</dbReference>
<protein>
    <recommendedName>
        <fullName evidence="10">Methyl-accepting chemotaxis sensory transducer with Pas/Pac sensor</fullName>
    </recommendedName>
</protein>
<feature type="domain" description="HAMP" evidence="7">
    <location>
        <begin position="130"/>
        <end position="177"/>
    </location>
</feature>
<dbReference type="PROSITE" id="PS50885">
    <property type="entry name" value="HAMP"/>
    <property type="match status" value="1"/>
</dbReference>
<dbReference type="CDD" id="cd00130">
    <property type="entry name" value="PAS"/>
    <property type="match status" value="1"/>
</dbReference>
<evidence type="ECO:0000259" key="5">
    <source>
        <dbReference type="PROSITE" id="PS50111"/>
    </source>
</evidence>
<dbReference type="CDD" id="cd11386">
    <property type="entry name" value="MCP_signal"/>
    <property type="match status" value="1"/>
</dbReference>
<comment type="similarity">
    <text evidence="3">Belongs to the methyl-accepting chemotaxis (MCP) protein family.</text>
</comment>
<evidence type="ECO:0000259" key="7">
    <source>
        <dbReference type="PROSITE" id="PS50885"/>
    </source>
</evidence>
<evidence type="ECO:0000256" key="4">
    <source>
        <dbReference type="PROSITE-ProRule" id="PRU00284"/>
    </source>
</evidence>
<keyword evidence="9" id="KW-1185">Reference proteome</keyword>
<dbReference type="Gene3D" id="1.10.287.950">
    <property type="entry name" value="Methyl-accepting chemotaxis protein"/>
    <property type="match status" value="1"/>
</dbReference>
<dbReference type="GO" id="GO:0004888">
    <property type="term" value="F:transmembrane signaling receptor activity"/>
    <property type="evidence" value="ECO:0007669"/>
    <property type="project" value="InterPro"/>
</dbReference>
<dbReference type="SUPFAM" id="SSF55785">
    <property type="entry name" value="PYP-like sensor domain (PAS domain)"/>
    <property type="match status" value="1"/>
</dbReference>
<dbReference type="InterPro" id="IPR000700">
    <property type="entry name" value="PAS-assoc_C"/>
</dbReference>
<evidence type="ECO:0000313" key="8">
    <source>
        <dbReference type="EMBL" id="BDW86751.1"/>
    </source>
</evidence>
<proteinExistence type="inferred from homology"/>
<dbReference type="GO" id="GO:0007165">
    <property type="term" value="P:signal transduction"/>
    <property type="evidence" value="ECO:0007669"/>
    <property type="project" value="UniProtKB-KW"/>
</dbReference>
<dbReference type="RefSeq" id="WP_338272774.1">
    <property type="nucleotide sequence ID" value="NZ_AP027266.1"/>
</dbReference>
<gene>
    <name evidence="8" type="ORF">MACH21_29280</name>
</gene>
<dbReference type="InterPro" id="IPR004090">
    <property type="entry name" value="Chemotax_Me-accpt_rcpt"/>
</dbReference>
<keyword evidence="4" id="KW-0807">Transducer</keyword>